<feature type="non-terminal residue" evidence="2">
    <location>
        <position position="1"/>
    </location>
</feature>
<dbReference type="OrthoDB" id="1731207at2759"/>
<keyword evidence="3" id="KW-1185">Reference proteome</keyword>
<gene>
    <name evidence="2" type="ORF">CR513_04337</name>
</gene>
<evidence type="ECO:0000313" key="2">
    <source>
        <dbReference type="EMBL" id="RDY11052.1"/>
    </source>
</evidence>
<reference evidence="2" key="1">
    <citation type="submission" date="2018-05" db="EMBL/GenBank/DDBJ databases">
        <title>Draft genome of Mucuna pruriens seed.</title>
        <authorList>
            <person name="Nnadi N.E."/>
            <person name="Vos R."/>
            <person name="Hasami M.H."/>
            <person name="Devisetty U.K."/>
            <person name="Aguiy J.C."/>
        </authorList>
    </citation>
    <scope>NUCLEOTIDE SEQUENCE [LARGE SCALE GENOMIC DNA]</scope>
    <source>
        <strain evidence="2">JCA_2017</strain>
    </source>
</reference>
<dbReference type="AlphaFoldDB" id="A0A371I7M9"/>
<accession>A0A371I7M9</accession>
<feature type="region of interest" description="Disordered" evidence="1">
    <location>
        <begin position="1"/>
        <end position="30"/>
    </location>
</feature>
<sequence>MRHEREEPRREKRYEEEPRRERKRYEEDPRRAPLDALKCKIPLFIRNKDAESYLEWEMKIDQVLECVNYDDYVKVRMVIYEFSGYALVWSNQYSREREMRSRFVLSSYARDLCNRL</sequence>
<protein>
    <recommendedName>
        <fullName evidence="4">Retrotransposon gag domain-containing protein</fullName>
    </recommendedName>
</protein>
<comment type="caution">
    <text evidence="2">The sequence shown here is derived from an EMBL/GenBank/DDBJ whole genome shotgun (WGS) entry which is preliminary data.</text>
</comment>
<evidence type="ECO:0000313" key="3">
    <source>
        <dbReference type="Proteomes" id="UP000257109"/>
    </source>
</evidence>
<organism evidence="2 3">
    <name type="scientific">Mucuna pruriens</name>
    <name type="common">Velvet bean</name>
    <name type="synonym">Dolichos pruriens</name>
    <dbReference type="NCBI Taxonomy" id="157652"/>
    <lineage>
        <taxon>Eukaryota</taxon>
        <taxon>Viridiplantae</taxon>
        <taxon>Streptophyta</taxon>
        <taxon>Embryophyta</taxon>
        <taxon>Tracheophyta</taxon>
        <taxon>Spermatophyta</taxon>
        <taxon>Magnoliopsida</taxon>
        <taxon>eudicotyledons</taxon>
        <taxon>Gunneridae</taxon>
        <taxon>Pentapetalae</taxon>
        <taxon>rosids</taxon>
        <taxon>fabids</taxon>
        <taxon>Fabales</taxon>
        <taxon>Fabaceae</taxon>
        <taxon>Papilionoideae</taxon>
        <taxon>50 kb inversion clade</taxon>
        <taxon>NPAAA clade</taxon>
        <taxon>indigoferoid/millettioid clade</taxon>
        <taxon>Phaseoleae</taxon>
        <taxon>Mucuna</taxon>
    </lineage>
</organism>
<dbReference type="EMBL" id="QJKJ01000724">
    <property type="protein sequence ID" value="RDY11052.1"/>
    <property type="molecule type" value="Genomic_DNA"/>
</dbReference>
<evidence type="ECO:0000256" key="1">
    <source>
        <dbReference type="SAM" id="MobiDB-lite"/>
    </source>
</evidence>
<proteinExistence type="predicted"/>
<dbReference type="Proteomes" id="UP000257109">
    <property type="component" value="Unassembled WGS sequence"/>
</dbReference>
<evidence type="ECO:0008006" key="4">
    <source>
        <dbReference type="Google" id="ProtNLM"/>
    </source>
</evidence>
<name>A0A371I7M9_MUCPR</name>